<reference evidence="4" key="1">
    <citation type="submission" date="2023-06" db="EMBL/GenBank/DDBJ databases">
        <authorList>
            <person name="Kurt Z."/>
        </authorList>
    </citation>
    <scope>NUCLEOTIDE SEQUENCE</scope>
</reference>
<dbReference type="CDD" id="cd08829">
    <property type="entry name" value="SPFH_paraslipin"/>
    <property type="match status" value="1"/>
</dbReference>
<reference evidence="5 7" key="2">
    <citation type="submission" date="2024-07" db="EMBL/GenBank/DDBJ databases">
        <authorList>
            <person name="Akdeniz Z."/>
        </authorList>
    </citation>
    <scope>NUCLEOTIDE SEQUENCE [LARGE SCALE GENOMIC DNA]</scope>
</reference>
<dbReference type="PANTHER" id="PTHR43327:SF10">
    <property type="entry name" value="STOMATIN-LIKE PROTEIN 2, MITOCHONDRIAL"/>
    <property type="match status" value="1"/>
</dbReference>
<evidence type="ECO:0000313" key="4">
    <source>
        <dbReference type="EMBL" id="CAI9930371.1"/>
    </source>
</evidence>
<dbReference type="EMBL" id="CATOUU010000409">
    <property type="protein sequence ID" value="CAI9928613.1"/>
    <property type="molecule type" value="Genomic_DNA"/>
</dbReference>
<feature type="domain" description="Band 7" evidence="2">
    <location>
        <begin position="30"/>
        <end position="213"/>
    </location>
</feature>
<dbReference type="PANTHER" id="PTHR43327">
    <property type="entry name" value="STOMATIN-LIKE PROTEIN 2, MITOCHONDRIAL"/>
    <property type="match status" value="1"/>
</dbReference>
<comment type="caution">
    <text evidence="4">The sequence shown here is derived from an EMBL/GenBank/DDBJ whole genome shotgun (WGS) entry which is preliminary data.</text>
</comment>
<dbReference type="SUPFAM" id="SSF117892">
    <property type="entry name" value="Band 7/SPFH domain"/>
    <property type="match status" value="1"/>
</dbReference>
<dbReference type="InterPro" id="IPR036013">
    <property type="entry name" value="Band_7/SPFH_dom_sf"/>
</dbReference>
<dbReference type="InterPro" id="IPR001107">
    <property type="entry name" value="Band_7"/>
</dbReference>
<keyword evidence="1" id="KW-1133">Transmembrane helix</keyword>
<evidence type="ECO:0000313" key="6">
    <source>
        <dbReference type="EMBL" id="CAL6111787.1"/>
    </source>
</evidence>
<evidence type="ECO:0000259" key="2">
    <source>
        <dbReference type="SMART" id="SM00244"/>
    </source>
</evidence>
<keyword evidence="1" id="KW-0472">Membrane</keyword>
<dbReference type="SMART" id="SM00244">
    <property type="entry name" value="PHB"/>
    <property type="match status" value="1"/>
</dbReference>
<dbReference type="GO" id="GO:0016020">
    <property type="term" value="C:membrane"/>
    <property type="evidence" value="ECO:0007669"/>
    <property type="project" value="InterPro"/>
</dbReference>
<evidence type="ECO:0000313" key="5">
    <source>
        <dbReference type="EMBL" id="CAL6064356.1"/>
    </source>
</evidence>
<dbReference type="Proteomes" id="UP001642409">
    <property type="component" value="Unassembled WGS sequence"/>
</dbReference>
<protein>
    <submittedName>
        <fullName evidence="4">SPFH domain/Band 7 family protein</fullName>
    </submittedName>
    <submittedName>
        <fullName evidence="5">SPFH_domain/Band 7 family protein</fullName>
    </submittedName>
</protein>
<evidence type="ECO:0000313" key="3">
    <source>
        <dbReference type="EMBL" id="CAI9928613.1"/>
    </source>
</evidence>
<dbReference type="EMBL" id="CATOUU010000463">
    <property type="protein sequence ID" value="CAI9930371.1"/>
    <property type="molecule type" value="Genomic_DNA"/>
</dbReference>
<dbReference type="InterPro" id="IPR050710">
    <property type="entry name" value="Band7/mec-2_domain"/>
</dbReference>
<dbReference type="Gene3D" id="3.30.479.30">
    <property type="entry name" value="Band 7 domain"/>
    <property type="match status" value="1"/>
</dbReference>
<proteinExistence type="predicted"/>
<evidence type="ECO:0000256" key="1">
    <source>
        <dbReference type="SAM" id="Phobius"/>
    </source>
</evidence>
<name>A0AA86TVX4_9EUKA</name>
<evidence type="ECO:0000313" key="7">
    <source>
        <dbReference type="Proteomes" id="UP001642409"/>
    </source>
</evidence>
<dbReference type="Pfam" id="PF01145">
    <property type="entry name" value="Band_7"/>
    <property type="match status" value="1"/>
</dbReference>
<accession>A0AA86TVX4</accession>
<dbReference type="EMBL" id="CAXDID020000250">
    <property type="protein sequence ID" value="CAL6064356.1"/>
    <property type="molecule type" value="Genomic_DNA"/>
</dbReference>
<dbReference type="AlphaFoldDB" id="A0AA86TVX4"/>
<sequence>MSSTYKAEEIIGAVFLAIFLIIVTSIVMFKYVRIVQYQTAIVIEHCGVFKEVLEPGCHCLMPCADKSVPITHTDYHIHYSKASKHEDVTVSKTPIINLREQIIELPRQPVITRDNVQLLIHPMAFIKIDNPILVVYETADIYQAISILLSTTIRGIIGQLTLDDTLASREEIKRQTHHKIHLTCKNWGIELLDVDLLEIDPPQNILSAMAEQLTSERLRRKMLVEADGNRQRCKIYAEGQSQVKQIETAGQNQSQIIINEATAIVKRELAAAQADSIKMISDAVKASGLDSGEFNIYLQWLKTVEHVVNSSEKVKILQGIKELAQLSKM</sequence>
<gene>
    <name evidence="3" type="ORF">HINF_LOCUS16258</name>
    <name evidence="4" type="ORF">HINF_LOCUS18016</name>
    <name evidence="5" type="ORF">HINF_LOCUS51314</name>
    <name evidence="6" type="ORF">HINF_LOCUS76659</name>
</gene>
<feature type="transmembrane region" description="Helical" evidence="1">
    <location>
        <begin position="12"/>
        <end position="32"/>
    </location>
</feature>
<dbReference type="PRINTS" id="PR00721">
    <property type="entry name" value="STOMATIN"/>
</dbReference>
<dbReference type="InterPro" id="IPR001972">
    <property type="entry name" value="Stomatin_HflK_fam"/>
</dbReference>
<organism evidence="4">
    <name type="scientific">Hexamita inflata</name>
    <dbReference type="NCBI Taxonomy" id="28002"/>
    <lineage>
        <taxon>Eukaryota</taxon>
        <taxon>Metamonada</taxon>
        <taxon>Diplomonadida</taxon>
        <taxon>Hexamitidae</taxon>
        <taxon>Hexamitinae</taxon>
        <taxon>Hexamita</taxon>
    </lineage>
</organism>
<dbReference type="EMBL" id="CAXDID020000720">
    <property type="protein sequence ID" value="CAL6111787.1"/>
    <property type="molecule type" value="Genomic_DNA"/>
</dbReference>
<keyword evidence="1" id="KW-0812">Transmembrane</keyword>
<keyword evidence="7" id="KW-1185">Reference proteome</keyword>